<evidence type="ECO:0000313" key="2">
    <source>
        <dbReference type="EMBL" id="SBP87984.1"/>
    </source>
</evidence>
<accession>A0A238D483</accession>
<keyword evidence="3" id="KW-1185">Reference proteome</keyword>
<protein>
    <submittedName>
        <fullName evidence="2">Uncharacterized protein</fullName>
    </submittedName>
</protein>
<sequence length="48" mass="5159">MRADLGETAAEAHNRQGLAWASSPRADARTGDGLAARPERRSNRALAR</sequence>
<gene>
    <name evidence="2" type="ORF">THIARS_60697</name>
</gene>
<dbReference type="EMBL" id="FLMQ01000055">
    <property type="protein sequence ID" value="SBP87984.1"/>
    <property type="molecule type" value="Genomic_DNA"/>
</dbReference>
<reference evidence="2 3" key="1">
    <citation type="submission" date="2016-06" db="EMBL/GenBank/DDBJ databases">
        <authorList>
            <person name="Kjaerup R.B."/>
            <person name="Dalgaard T.S."/>
            <person name="Juul-Madsen H.R."/>
        </authorList>
    </citation>
    <scope>NUCLEOTIDE SEQUENCE [LARGE SCALE GENOMIC DNA]</scope>
    <source>
        <strain evidence="2 3">DSM 16361</strain>
    </source>
</reference>
<dbReference type="Proteomes" id="UP000214566">
    <property type="component" value="Unassembled WGS sequence"/>
</dbReference>
<feature type="compositionally biased region" description="Basic and acidic residues" evidence="1">
    <location>
        <begin position="1"/>
        <end position="14"/>
    </location>
</feature>
<name>A0A238D483_THIDL</name>
<feature type="region of interest" description="Disordered" evidence="1">
    <location>
        <begin position="1"/>
        <end position="48"/>
    </location>
</feature>
<proteinExistence type="predicted"/>
<evidence type="ECO:0000256" key="1">
    <source>
        <dbReference type="SAM" id="MobiDB-lite"/>
    </source>
</evidence>
<dbReference type="AlphaFoldDB" id="A0A238D483"/>
<evidence type="ECO:0000313" key="3">
    <source>
        <dbReference type="Proteomes" id="UP000214566"/>
    </source>
</evidence>
<organism evidence="2 3">
    <name type="scientific">Thiomonas delicata</name>
    <name type="common">Thiomonas cuprina</name>
    <dbReference type="NCBI Taxonomy" id="364030"/>
    <lineage>
        <taxon>Bacteria</taxon>
        <taxon>Pseudomonadati</taxon>
        <taxon>Pseudomonadota</taxon>
        <taxon>Betaproteobacteria</taxon>
        <taxon>Burkholderiales</taxon>
        <taxon>Thiomonas</taxon>
    </lineage>
</organism>